<dbReference type="AlphaFoldDB" id="A0A7D9I3H2"/>
<dbReference type="EMBL" id="CACRXK020003122">
    <property type="protein sequence ID" value="CAB3997531.1"/>
    <property type="molecule type" value="Genomic_DNA"/>
</dbReference>
<proteinExistence type="predicted"/>
<name>A0A7D9I3H2_PARCT</name>
<protein>
    <submittedName>
        <fullName evidence="1">Uncharacterized protein</fullName>
    </submittedName>
</protein>
<dbReference type="Proteomes" id="UP001152795">
    <property type="component" value="Unassembled WGS sequence"/>
</dbReference>
<dbReference type="OrthoDB" id="5945487at2759"/>
<comment type="caution">
    <text evidence="1">The sequence shown here is derived from an EMBL/GenBank/DDBJ whole genome shotgun (WGS) entry which is preliminary data.</text>
</comment>
<sequence length="105" mass="11962">MMAARHVLAIFALAGMFVLSMQYPAYEEKDRAEKMAFLRDYIKYLQMRDQHENVVKRGCIQLGEFGCEGNNANCCRSGGKYTGTMRRCVNVGLSFSAPEYQCQEN</sequence>
<evidence type="ECO:0000313" key="2">
    <source>
        <dbReference type="Proteomes" id="UP001152795"/>
    </source>
</evidence>
<gene>
    <name evidence="1" type="ORF">PACLA_8A013855</name>
</gene>
<reference evidence="1" key="1">
    <citation type="submission" date="2020-04" db="EMBL/GenBank/DDBJ databases">
        <authorList>
            <person name="Alioto T."/>
            <person name="Alioto T."/>
            <person name="Gomez Garrido J."/>
        </authorList>
    </citation>
    <scope>NUCLEOTIDE SEQUENCE</scope>
    <source>
        <strain evidence="1">A484AB</strain>
    </source>
</reference>
<accession>A0A7D9I3H2</accession>
<organism evidence="1 2">
    <name type="scientific">Paramuricea clavata</name>
    <name type="common">Red gorgonian</name>
    <name type="synonym">Violescent sea-whip</name>
    <dbReference type="NCBI Taxonomy" id="317549"/>
    <lineage>
        <taxon>Eukaryota</taxon>
        <taxon>Metazoa</taxon>
        <taxon>Cnidaria</taxon>
        <taxon>Anthozoa</taxon>
        <taxon>Octocorallia</taxon>
        <taxon>Malacalcyonacea</taxon>
        <taxon>Plexauridae</taxon>
        <taxon>Paramuricea</taxon>
    </lineage>
</organism>
<keyword evidence="2" id="KW-1185">Reference proteome</keyword>
<evidence type="ECO:0000313" key="1">
    <source>
        <dbReference type="EMBL" id="CAB3997531.1"/>
    </source>
</evidence>